<keyword evidence="4" id="KW-1185">Reference proteome</keyword>
<dbReference type="InParanoid" id="D3BAG1"/>
<name>D3BAG1_HETP5</name>
<dbReference type="InterPro" id="IPR007513">
    <property type="entry name" value="SERF-like_N"/>
</dbReference>
<accession>D3BAG1</accession>
<dbReference type="AlphaFoldDB" id="D3BAG1"/>
<feature type="domain" description="Small EDRK-rich factor-like N-terminal" evidence="2">
    <location>
        <begin position="1"/>
        <end position="27"/>
    </location>
</feature>
<reference evidence="3 4" key="1">
    <citation type="journal article" date="2011" name="Genome Res.">
        <title>Phylogeny-wide analysis of social amoeba genomes highlights ancient origins for complex intercellular communication.</title>
        <authorList>
            <person name="Heidel A.J."/>
            <person name="Lawal H.M."/>
            <person name="Felder M."/>
            <person name="Schilde C."/>
            <person name="Helps N.R."/>
            <person name="Tunggal B."/>
            <person name="Rivero F."/>
            <person name="John U."/>
            <person name="Schleicher M."/>
            <person name="Eichinger L."/>
            <person name="Platzer M."/>
            <person name="Noegel A.A."/>
            <person name="Schaap P."/>
            <person name="Gloeckner G."/>
        </authorList>
    </citation>
    <scope>NUCLEOTIDE SEQUENCE [LARGE SCALE GENOMIC DNA]</scope>
    <source>
        <strain evidence="4">ATCC 26659 / Pp 5 / PN500</strain>
    </source>
</reference>
<dbReference type="RefSeq" id="XP_020433665.1">
    <property type="nucleotide sequence ID" value="XM_020576416.1"/>
</dbReference>
<gene>
    <name evidence="3" type="ORF">PPL_05537</name>
</gene>
<dbReference type="EMBL" id="ADBJ01000025">
    <property type="protein sequence ID" value="EFA81548.1"/>
    <property type="molecule type" value="Genomic_DNA"/>
</dbReference>
<evidence type="ECO:0000256" key="1">
    <source>
        <dbReference type="SAM" id="MobiDB-lite"/>
    </source>
</evidence>
<dbReference type="OMA" id="CINIEIV"/>
<organism evidence="3 4">
    <name type="scientific">Heterostelium pallidum (strain ATCC 26659 / Pp 5 / PN500)</name>
    <name type="common">Cellular slime mold</name>
    <name type="synonym">Polysphondylium pallidum</name>
    <dbReference type="NCBI Taxonomy" id="670386"/>
    <lineage>
        <taxon>Eukaryota</taxon>
        <taxon>Amoebozoa</taxon>
        <taxon>Evosea</taxon>
        <taxon>Eumycetozoa</taxon>
        <taxon>Dictyostelia</taxon>
        <taxon>Acytosteliales</taxon>
        <taxon>Acytosteliaceae</taxon>
        <taxon>Heterostelium</taxon>
    </lineage>
</organism>
<evidence type="ECO:0000313" key="4">
    <source>
        <dbReference type="Proteomes" id="UP000001396"/>
    </source>
</evidence>
<proteinExistence type="predicted"/>
<feature type="region of interest" description="Disordered" evidence="1">
    <location>
        <begin position="1"/>
        <end position="65"/>
    </location>
</feature>
<protein>
    <recommendedName>
        <fullName evidence="2">Small EDRK-rich factor-like N-terminal domain-containing protein</fullName>
    </recommendedName>
</protein>
<evidence type="ECO:0000313" key="3">
    <source>
        <dbReference type="EMBL" id="EFA81548.1"/>
    </source>
</evidence>
<comment type="caution">
    <text evidence="3">The sequence shown here is derived from an EMBL/GenBank/DDBJ whole genome shotgun (WGS) entry which is preliminary data.</text>
</comment>
<evidence type="ECO:0000259" key="2">
    <source>
        <dbReference type="Pfam" id="PF04419"/>
    </source>
</evidence>
<dbReference type="Pfam" id="PF04419">
    <property type="entry name" value="SERF-like_N"/>
    <property type="match status" value="1"/>
</dbReference>
<dbReference type="GeneID" id="31361021"/>
<dbReference type="Proteomes" id="UP000001396">
    <property type="component" value="Unassembled WGS sequence"/>
</dbReference>
<sequence length="65" mass="7561">MTRGNQREIDRKRSEARKASGPKKGMEGSMVDRKERDRLAVLEKQKAFDDRKKKEEEDAAAKLKK</sequence>